<dbReference type="AlphaFoldDB" id="A0A5E4LSB7"/>
<name>A0A5E4LSB7_9ARCH</name>
<dbReference type="Proteomes" id="UP000789941">
    <property type="component" value="Unassembled WGS sequence"/>
</dbReference>
<proteinExistence type="predicted"/>
<accession>A0A5E4LSB7</accession>
<protein>
    <submittedName>
        <fullName evidence="1">Uncharacterized protein</fullName>
    </submittedName>
</protein>
<gene>
    <name evidence="1" type="ORF">LFW2832_00517</name>
</gene>
<organism evidence="1 2">
    <name type="scientific">Candidatus Bilamarchaeum dharawalense</name>
    <dbReference type="NCBI Taxonomy" id="2885759"/>
    <lineage>
        <taxon>Archaea</taxon>
        <taxon>Candidatus Micrarchaeota</taxon>
        <taxon>Candidatus Micrarchaeia</taxon>
        <taxon>Candidatus Anstonellales</taxon>
        <taxon>Candidatus Bilamarchaeaceae</taxon>
        <taxon>Candidatus Bilamarchaeum</taxon>
    </lineage>
</organism>
<comment type="caution">
    <text evidence="1">The sequence shown here is derived from an EMBL/GenBank/DDBJ whole genome shotgun (WGS) entry which is preliminary data.</text>
</comment>
<reference evidence="1 2" key="1">
    <citation type="submission" date="2019-08" db="EMBL/GenBank/DDBJ databases">
        <authorList>
            <person name="Vazquez-Campos X."/>
        </authorList>
    </citation>
    <scope>NUCLEOTIDE SEQUENCE [LARGE SCALE GENOMIC DNA]</scope>
    <source>
        <strain evidence="1">LFW-283_2</strain>
    </source>
</reference>
<evidence type="ECO:0000313" key="2">
    <source>
        <dbReference type="Proteomes" id="UP000789941"/>
    </source>
</evidence>
<evidence type="ECO:0000313" key="1">
    <source>
        <dbReference type="EMBL" id="VVC03767.1"/>
    </source>
</evidence>
<sequence>MKKLRALELREAASDRLRVIQPICEDMLGRRLVRPIEVRIHSKPTTNFLVDFWYPIKTSLSRQQSAFSPEYGTLSRSATVVATPFLFAVRSIYSLFPGFGAINGYAVTGVNVILVLAKAPLTPNTPNFDYFLAHETIHLLTPDLEVVPKGRGEMLYEGVATYYGEKVARILHPGFEVLRTSEERPVYIFGYHFVKSVAEKTGQDPLMCMIRNPPLSTEHLEPYLARL</sequence>
<dbReference type="EMBL" id="CABMJJ010000009">
    <property type="protein sequence ID" value="VVC03767.1"/>
    <property type="molecule type" value="Genomic_DNA"/>
</dbReference>